<accession>A0A6A7N0F0</accession>
<dbReference type="EMBL" id="WHUG01000003">
    <property type="protein sequence ID" value="MQA38465.1"/>
    <property type="molecule type" value="Genomic_DNA"/>
</dbReference>
<protein>
    <submittedName>
        <fullName evidence="4">DUF4347 domain-containing protein</fullName>
    </submittedName>
</protein>
<dbReference type="Proteomes" id="UP000440498">
    <property type="component" value="Unassembled WGS sequence"/>
</dbReference>
<feature type="domain" description="Bacterial Ig-like" evidence="3">
    <location>
        <begin position="2474"/>
        <end position="2568"/>
    </location>
</feature>
<feature type="domain" description="Bacterial Ig-like" evidence="3">
    <location>
        <begin position="1047"/>
        <end position="1142"/>
    </location>
</feature>
<dbReference type="InterPro" id="IPR011049">
    <property type="entry name" value="Serralysin-like_metalloprot_C"/>
</dbReference>
<comment type="caution">
    <text evidence="4">The sequence shown here is derived from an EMBL/GenBank/DDBJ whole genome shotgun (WGS) entry which is preliminary data.</text>
</comment>
<feature type="domain" description="Bacterial Ig-like" evidence="3">
    <location>
        <begin position="2169"/>
        <end position="2262"/>
    </location>
</feature>
<dbReference type="Pfam" id="PF19078">
    <property type="entry name" value="Big_12"/>
    <property type="match status" value="18"/>
</dbReference>
<feature type="domain" description="Bacterial Ig-like" evidence="3">
    <location>
        <begin position="2779"/>
        <end position="2872"/>
    </location>
</feature>
<sequence length="4361" mass="422155">MRDQAPAYKSVLFIDAGVAGAAALADGVADDVLVVRLAGWRDGVEQIADVLRRMEGLDLDSIQIVSHGAAGRMQLGTAILDGDGLARYADALREWGGALRPGGDLLLYGCDLAQGADGRAFVDGLAAASGADVAASTNVTGAGGDWQLEYSSGGIEAAGALGVQAELAYDHSLALVNGGVNGTINFTTSSTVNLLSVTGLTAGAVVHVDNILGLGLDVYAQSALGGGVTVANADGFSVLGVPVADDRLTVNGSLLSPVTYVDLRANSGVFDMVSLKLGSGNLVGNLLGTIVYTVYALDANYQPNGVGVSLLSLVVNEYGLLNFASMANFKGIYGVRIVNPLGFEVGIDDLTIANARPANTVTSAAYDAGTGVLSVTATGIHAGDAIDPGKFTITGQGGASYTLTSPVVSAASGTQVSVTLNAADKLAIAGILNNNGASGVDGTAFNLAAAANWDGNLSGGDDLTGNAISVANVQLPTITSASYNAATHVLSVTGTNLVGVAGAANDITVAKLALKGEGGVTRLLSTSGNVDVTSATSFSVTLSGADIAAVAALLNKNGTQSAGGTGYLLSAGDDWNSVIGNANIAVGGVGVAVSNTSNSAPTISGAAAAGVGDNATLQPFGAVTVADVNGDNVSLTISYNSANGVLSGAGLAGSAGSYTLSAATPAALTATLRALVFTPTANQAAVGVGVATTFTLTPTDSNGLAGSANSATVVTATSVNDAPVLAGTAAAQGMTAGGTLHPFGAVTLNDPDVGASVIVTIAPDSAAKGFFTAASLSASGFSTIDGGLTYTHAAAAPGAAQAALQALVFQSTAGLSATTTFTVSINDGSVIVSNSATTVVSATASTTTALTVAFSADSGVSATDLITNVAAQTISGTLSGALAVGESVQVSLDNGVSWTSATAAAGSSSWLLAGQTLSGSGTLQVRVTNVGGSSTPLSHSYALDTTAPATASATVAFSADSGVAGDLITSTAAQTISGTLNAGLAAGEHVEVSLNNGATWATASGSTGSAAWTLAGQTISGSNTLQVRVVDTAGNAGPAGSSSYALDTTGPTASLSTNVSVLKSGESATITVTFSEAPSGLALADFTPVGGTLGGLAVTANPLVYTLEFTPNAGLSGLLGGVSLAAGSYTDAAGNSGAGAASAAISITTLGPSVIVTSDAAALRTGETATLTFTFSSQPLGFTASDIVASGGAVSGLAATANPLVYTALFTPGANVSGLASVTVAGGSYTDLLGNQGGAAVTPVIAVDTRAPTLAITSDLAAVHIGDTATVSFTFSELPVGFAAGDIATTGGTLSGFGVTANPLVYTAIFTPAAGVASGAASITVAGGSYFDVAGNGGVAGATPSIAIDTLAPTVTVGGVAFSADTGASASDLVTRTAAQTVSGTLSAALLAGEVVQVSLDHGLTWQNASGGAGSGSWSLAGVTLAGSDTLQVRVNDAAGNHGAALSAAYVLDSAAPTVLVASDLAALNAGQHANLTFTFSEAPSGLTLASLSATGGAVSGLAATANPLVYTAVFTPAAGQSGVSASVAVNAGGYTDLAGNGGQSGASLPIVINSALPSVLITSSAAALKSGETALISFTFSTPPTGFTAADIAVSAGTGALSGFAATANPLVYTALFTPAAGQAAASAAVSVTGGSYTDIFGNNGGGGSSPAIAIDTLAPTVAISSSAAGVKIGETAVITFTFSEQPVGFSAGDIAVTGGALSGLAASANPLVYTALFTPTAGLQSTAASIAIGAGAFADLAGNSATAGASPALTVDTLAPTAVANAVLFSADTGASATDLVTRTAAQTISGTLATALGAGEVVEVSLDNGASWSAAAAGAGNSWTLAGQTLAGSNTLQVRVSDAAGNHGAAFSTAYVLDNTAPTATIVSSAAALKAGETATLTFTFSEAPSGLGAGSVTVSGGVLGAFSATANPLVYTALFTPTPGVDGGSASIALNAGGYSDTAGNAGAGYTLPAIAVDTQAPSIAGASVALSVDSGIAADLVTNVAAQTLSGTLSGNLSAGETVEVSLDNGASWSAAAGAVGTAAWTLAGQTLTAGAGHQVQVRVSDAAGNHGAVASSAYVLDQTAPTLQISSSKTVLNSAETATLTFTFSEAPQGFTAGAIAATGGAISGFAATANPLVYTAVFTPTAGQAAGVGAVSVTAGAYSDAAGNGGLAGAGPAISYATVAPGVAISSDVSALHAGQTATISFKFSVPPLGFTASDISTSNGTLGALTATADPLLYTAVFTPAANLAGGGGGVSIGPGLFVDGLGNAGTAAAMAPISIDTLAPTLAITSSAASLNSGSTALITFTFSEAPPVFSLGDITVANGTLANLTQSANPLVYTAVFTPGANIAAGAATIAVIGGAYTDLAGNGGGAAPTPSISIDTLAPTIGGASLLFSADTGSSSTDLVTRTAAQTIAGTVNGLLAVGDVVEVSFDSGASWVGASAAAGSNSWVLAGQTLGGSGTLQVRVSDANGNHGAVYARAYVLDTTAPTVAVSSDTATLRNGQAATISFTFSEAPAGFTLGDLIATGGTLSGFTATANPLVYTVLLTPTPGLTGAAGVTLGNGLYADAAGNSGSGASSPAISVDTIAPTLAIAASSAALKAGDTAVITFTFSDAPAAFTLADVSASHGTLSGLAAGPDPRVYTAVFTPDAGTAAASAVISVAGGVYADAAGNTGSSVSSGAIAIDTLAPTTSGATVAFSADYGASGSDLVTNAVGQVISGTLDAPLAAGEQVQVSLDNGASWLNAVGAAGFSNWALAPQLLNGSGTLQVRVADAAGNHGPAFSAGYVLDLVAPTMTVTSSAAALKAGDSATLTFTFSEAPTGFTQADLVALNGTLNGFTATANPLVYTVVLTPSAGLGGASAGVTLAAGLYTDVAGNLGAAMASPLIAIDTQPPTVAISTSATQLKIGELATITFTFNEAPLGFTAGDVAVTGGTLSGFGLTANPLVYTALFTPTPGVAGGTASIAIGVGGYLDAAGNPGLAAAAPAIQFSTLAPATVSAGVAFNADTGVFNNDLVTSSALQTISGTLDANLAAGEIVEVSLDNGVSWSTALAAAGSPAWALGPLVLGGSGVLQVRVTDAAGNHGAASANAYVLDSGAPGVAISSDAAALKAGDSATLTFTFTEAPQGFTTADVVAVGGVKGALTATANPLVYTMSYTPTAGFSGVGGVTLTAASYTDLAGNPGAGAAGPALSVDAQPPTLSITSSSTALKAGDSATLTFTFSEAPLGFAAGDITVSGGTIGGFTATANPLVYTAVFTPTPGTAAGSAVIGVASGVYSDAAGNGGASGSAPAIVIDTLAPLSAVNGAIAFSADTGISNSDLITSVAVQTVSGTLSAPLAAGETVQVSFDNGASWQAAAVSGTGWSAGATLTGSGVMRLYVSDAAGNHSPEIVQAYQYDATPPTVAITASSAVANGMAPTTITFTFSEAPQGFTAADLTVSGGTIGAVTATADPLVYTVQFTPTPGQASGTATITLTGGGYVDAAGNNGAGNALPALSIDTVAPTATAGSVQFSSDSGTPGDMITNNPNQTLTGTLSAPLAAGDVVQVSLDNGVNWNLAAVSGTTWTLAGRTLQGSGHMVVRVSDAAGNVSTPMVMPYVLDTQAPTVTITSSVAQVGEGGSAQITLTLSDPGVLTLADIGVSGGTLSNLSGGGTVYTVTLTPPPFSVTPITVSVAGHLFSDAAGNASAAAAPLQLAVNTFPTPITGTPSTVDGVQIMTQTGVDPRTGLATRTVTVPVVSSTRPEDHSTPHANLADIPLGLAAAGAAPGTSLVVSLPVGIGLEAAGPSVLLNGAIALTDLIGRIDDHTLQGQATRAAMEAQAGIYLASLAPGVQLQHGTLTLAAGSAAAGGAEIMITGTDPATASATGGALHDTLHDTAAGGTAIALVIDARALPQGIGLQLADIDFAAIIGAATVHGGAGQNFFIGDDAAQRIVLADGGGNDTLYGNGGNDVLGTAGGRDYLDGGAGNDILFGGAGNDALNGGADNDTLQGGRSDTGQWQFYLNAAGVVVGRHQMALTDAAATETVSAAQLNLEVATLGFAGPRASNLQDLSLMYHAAFHRAPDLDGLSYWSNSGRTPPQFAADFLRSPEALGGIMTLNNHDFVVRLLQNSVDRAGTAAELSHWIGMLDAAPGDMQVRGAVFIDIALTAEHRADYVTADGMILGGELLADERGWIAGSGDDRLQGGGGNDLLVGGDGVDTVVYGDAASSYNVVLGRNGDVMIGEPDGGRDTLRQIERGEFKGGETVDLGFTQASAKALQELGMMYHLTLNRAADLEGFQFWLATGASGSVLAQGFTDSPEMARRFGQLDDAGFVKLLYQNTVRHDPDAATLAQWDSFLDSHSRADLVALLANDVTLVGSQYGTDGMNLIGSL</sequence>
<dbReference type="Pfam" id="PF14252">
    <property type="entry name" value="DUF4347"/>
    <property type="match status" value="1"/>
</dbReference>
<dbReference type="InterPro" id="IPR001343">
    <property type="entry name" value="Hemolysn_Ca-bd"/>
</dbReference>
<keyword evidence="5" id="KW-1185">Reference proteome</keyword>
<feature type="domain" description="Bacterial Ig-like" evidence="3">
    <location>
        <begin position="2574"/>
        <end position="2672"/>
    </location>
</feature>
<dbReference type="PANTHER" id="PTHR34677:SF3">
    <property type="entry name" value="BACTERIAL IG-LIKE DOMAIN-CONTAINING PROTEIN"/>
    <property type="match status" value="1"/>
</dbReference>
<feature type="domain" description="DUF4214" evidence="1">
    <location>
        <begin position="4281"/>
        <end position="4336"/>
    </location>
</feature>
<feature type="domain" description="DUF4347" evidence="2">
    <location>
        <begin position="11"/>
        <end position="173"/>
    </location>
</feature>
<feature type="domain" description="Bacterial Ig-like" evidence="3">
    <location>
        <begin position="1657"/>
        <end position="1752"/>
    </location>
</feature>
<organism evidence="4 5">
    <name type="scientific">Rugamonas aquatica</name>
    <dbReference type="NCBI Taxonomy" id="2743357"/>
    <lineage>
        <taxon>Bacteria</taxon>
        <taxon>Pseudomonadati</taxon>
        <taxon>Pseudomonadota</taxon>
        <taxon>Betaproteobacteria</taxon>
        <taxon>Burkholderiales</taxon>
        <taxon>Oxalobacteraceae</taxon>
        <taxon>Telluria group</taxon>
        <taxon>Rugamonas</taxon>
    </lineage>
</organism>
<dbReference type="SUPFAM" id="SSF51120">
    <property type="entry name" value="beta-Roll"/>
    <property type="match status" value="2"/>
</dbReference>
<feature type="domain" description="Bacterial Ig-like" evidence="3">
    <location>
        <begin position="2067"/>
        <end position="2158"/>
    </location>
</feature>
<name>A0A6A7N0F0_9BURK</name>
<dbReference type="Pfam" id="PF00353">
    <property type="entry name" value="HemolysinCabind"/>
    <property type="match status" value="2"/>
</dbReference>
<reference evidence="4 5" key="1">
    <citation type="submission" date="2019-10" db="EMBL/GenBank/DDBJ databases">
        <title>Two novel species isolated from a subtropical stream in China.</title>
        <authorList>
            <person name="Lu H."/>
        </authorList>
    </citation>
    <scope>NUCLEOTIDE SEQUENCE [LARGE SCALE GENOMIC DNA]</scope>
    <source>
        <strain evidence="4 5">FT29W</strain>
    </source>
</reference>
<evidence type="ECO:0000259" key="2">
    <source>
        <dbReference type="Pfam" id="PF14252"/>
    </source>
</evidence>
<dbReference type="PANTHER" id="PTHR34677">
    <property type="match status" value="1"/>
</dbReference>
<feature type="domain" description="Bacterial Ig-like" evidence="3">
    <location>
        <begin position="2269"/>
        <end position="2361"/>
    </location>
</feature>
<dbReference type="InterPro" id="IPR025592">
    <property type="entry name" value="DUF4347"/>
</dbReference>
<evidence type="ECO:0000313" key="5">
    <source>
        <dbReference type="Proteomes" id="UP000440498"/>
    </source>
</evidence>
<feature type="domain" description="Bacterial Ig-like" evidence="3">
    <location>
        <begin position="1149"/>
        <end position="1239"/>
    </location>
</feature>
<dbReference type="Pfam" id="PF13946">
    <property type="entry name" value="DUF4214"/>
    <property type="match status" value="1"/>
</dbReference>
<feature type="domain" description="Bacterial Ig-like" evidence="3">
    <location>
        <begin position="1248"/>
        <end position="1343"/>
    </location>
</feature>
<dbReference type="PRINTS" id="PR00313">
    <property type="entry name" value="CABNDNGRPT"/>
</dbReference>
<feature type="domain" description="Bacterial Ig-like" evidence="3">
    <location>
        <begin position="2880"/>
        <end position="2973"/>
    </location>
</feature>
<dbReference type="InterPro" id="IPR013783">
    <property type="entry name" value="Ig-like_fold"/>
</dbReference>
<evidence type="ECO:0000259" key="3">
    <source>
        <dbReference type="Pfam" id="PF19078"/>
    </source>
</evidence>
<evidence type="ECO:0000259" key="1">
    <source>
        <dbReference type="Pfam" id="PF13946"/>
    </source>
</evidence>
<proteinExistence type="predicted"/>
<dbReference type="InterPro" id="IPR044048">
    <property type="entry name" value="Big_12"/>
</dbReference>
<dbReference type="PROSITE" id="PS00330">
    <property type="entry name" value="HEMOLYSIN_CALCIUM"/>
    <property type="match status" value="4"/>
</dbReference>
<feature type="domain" description="Bacterial Ig-like" evidence="3">
    <location>
        <begin position="1453"/>
        <end position="1547"/>
    </location>
</feature>
<dbReference type="InterPro" id="IPR025282">
    <property type="entry name" value="DUF4214"/>
</dbReference>
<evidence type="ECO:0000313" key="4">
    <source>
        <dbReference type="EMBL" id="MQA38465.1"/>
    </source>
</evidence>
<feature type="domain" description="Bacterial Ig-like" evidence="3">
    <location>
        <begin position="3085"/>
        <end position="3178"/>
    </location>
</feature>
<feature type="domain" description="Bacterial Ig-like" evidence="3">
    <location>
        <begin position="1861"/>
        <end position="1954"/>
    </location>
</feature>
<dbReference type="GO" id="GO:0005509">
    <property type="term" value="F:calcium ion binding"/>
    <property type="evidence" value="ECO:0007669"/>
    <property type="project" value="InterPro"/>
</dbReference>
<feature type="domain" description="Bacterial Ig-like" evidence="3">
    <location>
        <begin position="1556"/>
        <end position="1651"/>
    </location>
</feature>
<dbReference type="Gene3D" id="2.60.40.10">
    <property type="entry name" value="Immunoglobulins"/>
    <property type="match status" value="10"/>
</dbReference>
<dbReference type="RefSeq" id="WP_152837833.1">
    <property type="nucleotide sequence ID" value="NZ_WHUG01000003.1"/>
</dbReference>
<feature type="domain" description="Bacterial Ig-like" evidence="3">
    <location>
        <begin position="3388"/>
        <end position="3481"/>
    </location>
</feature>
<feature type="domain" description="Bacterial Ig-like" evidence="3">
    <location>
        <begin position="3590"/>
        <end position="3679"/>
    </location>
</feature>
<dbReference type="InterPro" id="IPR018511">
    <property type="entry name" value="Hemolysin-typ_Ca-bd_CS"/>
</dbReference>
<gene>
    <name evidence="4" type="ORF">GEV02_09915</name>
</gene>
<feature type="domain" description="Bacterial Ig-like" evidence="3">
    <location>
        <begin position="3185"/>
        <end position="3279"/>
    </location>
</feature>